<keyword evidence="3" id="KW-0862">Zinc</keyword>
<feature type="coiled-coil region" evidence="6">
    <location>
        <begin position="941"/>
        <end position="982"/>
    </location>
</feature>
<dbReference type="SMART" id="SM00297">
    <property type="entry name" value="BROMO"/>
    <property type="match status" value="1"/>
</dbReference>
<feature type="compositionally biased region" description="Low complexity" evidence="7">
    <location>
        <begin position="1679"/>
        <end position="1696"/>
    </location>
</feature>
<feature type="compositionally biased region" description="Basic and acidic residues" evidence="7">
    <location>
        <begin position="2052"/>
        <end position="2068"/>
    </location>
</feature>
<dbReference type="GO" id="GO:0000978">
    <property type="term" value="F:RNA polymerase II cis-regulatory region sequence-specific DNA binding"/>
    <property type="evidence" value="ECO:0007669"/>
    <property type="project" value="TreeGrafter"/>
</dbReference>
<evidence type="ECO:0000256" key="3">
    <source>
        <dbReference type="ARBA" id="ARBA00022833"/>
    </source>
</evidence>
<feature type="compositionally biased region" description="Basic and acidic residues" evidence="7">
    <location>
        <begin position="280"/>
        <end position="290"/>
    </location>
</feature>
<dbReference type="SUPFAM" id="SSF47370">
    <property type="entry name" value="Bromodomain"/>
    <property type="match status" value="1"/>
</dbReference>
<dbReference type="InterPro" id="IPR001965">
    <property type="entry name" value="Znf_PHD"/>
</dbReference>
<dbReference type="GO" id="GO:0016589">
    <property type="term" value="C:NURF complex"/>
    <property type="evidence" value="ECO:0007669"/>
    <property type="project" value="InterPro"/>
</dbReference>
<feature type="region of interest" description="Disordered" evidence="7">
    <location>
        <begin position="1964"/>
        <end position="2099"/>
    </location>
</feature>
<feature type="compositionally biased region" description="Polar residues" evidence="7">
    <location>
        <begin position="846"/>
        <end position="867"/>
    </location>
</feature>
<evidence type="ECO:0000256" key="2">
    <source>
        <dbReference type="ARBA" id="ARBA00022771"/>
    </source>
</evidence>
<evidence type="ECO:0000256" key="5">
    <source>
        <dbReference type="PROSITE-ProRule" id="PRU00146"/>
    </source>
</evidence>
<feature type="compositionally biased region" description="Acidic residues" evidence="7">
    <location>
        <begin position="256"/>
        <end position="279"/>
    </location>
</feature>
<dbReference type="SMART" id="SM00249">
    <property type="entry name" value="PHD"/>
    <property type="match status" value="2"/>
</dbReference>
<keyword evidence="9" id="KW-1185">Reference proteome</keyword>
<evidence type="ECO:0000256" key="7">
    <source>
        <dbReference type="SAM" id="MobiDB-lite"/>
    </source>
</evidence>
<feature type="region of interest" description="Disordered" evidence="7">
    <location>
        <begin position="546"/>
        <end position="566"/>
    </location>
</feature>
<feature type="domain" description="PHD-type" evidence="8">
    <location>
        <begin position="2164"/>
        <end position="2216"/>
    </location>
</feature>
<dbReference type="GO" id="GO:0006357">
    <property type="term" value="P:regulation of transcription by RNA polymerase II"/>
    <property type="evidence" value="ECO:0007669"/>
    <property type="project" value="InterPro"/>
</dbReference>
<feature type="compositionally biased region" description="Basic and acidic residues" evidence="7">
    <location>
        <begin position="1388"/>
        <end position="1403"/>
    </location>
</feature>
<feature type="compositionally biased region" description="Acidic residues" evidence="7">
    <location>
        <begin position="1216"/>
        <end position="1228"/>
    </location>
</feature>
<feature type="compositionally biased region" description="Polar residues" evidence="7">
    <location>
        <begin position="1998"/>
        <end position="2010"/>
    </location>
</feature>
<feature type="compositionally biased region" description="Acidic residues" evidence="7">
    <location>
        <begin position="291"/>
        <end position="329"/>
    </location>
</feature>
<feature type="region of interest" description="Disordered" evidence="7">
    <location>
        <begin position="1657"/>
        <end position="1852"/>
    </location>
</feature>
<feature type="region of interest" description="Disordered" evidence="7">
    <location>
        <begin position="734"/>
        <end position="819"/>
    </location>
</feature>
<keyword evidence="4" id="KW-0103">Bromodomain</keyword>
<dbReference type="InterPro" id="IPR038028">
    <property type="entry name" value="BPTF"/>
</dbReference>
<feature type="compositionally biased region" description="Acidic residues" evidence="7">
    <location>
        <begin position="169"/>
        <end position="182"/>
    </location>
</feature>
<sequence>MGSNNNNRLIQNTTAVDTTAGYPPPPPPATAATTNIGKPQLIQQSIVTNQGVRYRVLAPRPMPNIQMNQMAYNPMLHNNRTPASYMTTPSRSFNHNNNNNNSNNHNNNNNSRSARRSRGRRETDSSLSETDSDSFTPATTQRMDRSGRESLPVRRSARKVKAVRHDPDFIVDFDEDDDDDDGVDRKKANGGGDDDDDSDSFTPSEELHNKPGASGSVRKRSRVPPIHLNTKSSNRGTIMMPQYDGAGDTSVNGDDIGYDDDDDDDGEEEEDDDDEDEDADHDHDRNHHVDDDDDLDEYDGDVDGEDVGVYDPNELEEDEIVEDFGDDDEVVDYVDEDELLDVDEDEILDEDVDEEEEEDDEEYDDDPGEDIEKFSSVTSGKRIRLASQVIKKLPKVSSTVSTLPYTVQALNPDGSLTAPKVVILKKNQIASSNIPGSKSPAPPQVLSIPSGGGAGVGQRIILPAKVNGPNNIEDTSLSSAKVITTTAAMQKREIKEVGQLINPTNQQQPQQSASMPPQGLRLVKIVRNADGGTSIVPVSAITTTTTDGIQTNPEINSDSNNNNRTIENENTTTFITENKSTNKLDPEDSSNSIRLVLSSGNGLTSFNLPKSSLMPTTTSESNEAKSTIMHGSLPATSVENDNFNTGVQPITISTSNISQGGFILTDVMPSTVTTTTTPSSLQRTAAASVTITSDGKLKMSTGNTVRFVIAPAPNSSFAGTNANQMATITVVKAPNQSDASSDSGAATTTITTTSTAPASNTTTSSPSTTSSSLPLILPRRPPAILRRTLAAGPTNDPLSSVNTSSSSGDPIASQSPSRTPSFASLIAANTARQLVCGGYNRSTPTTTGVRSVMSNSSIPTATPSTMDMHQGRRSMSKVQQMRHTLNDEDTRLVTNDSKILISEYQGGAIRGALTGLRQIGPTVKIHTPMMDETTLALDREVTEASAKLDSINAEIATVRSEAQELEAQIKSLKSELAKYQEIVNRSSPTVSAPYSLSLHTITEFDLSSRSFLNKFLRNTKKTVGGGSTTTTTTTTTTVKTEDNDSHMTVLPQFLPFVNCYSWPSNFPVVSQSSRMDNGEQNRSRIPLKSSLFRWNPRNLRSVILAAGRREIPGYDVEKKRLSQVNWLYPSSRPNFAESWRFRLSQIRTGCSGVGGPGDERSDNIFFGIDLANFALLLRTLWHCIRWDDILADPPDDAHVLDSSGQPCFKKTLDTYDDEEEDVNDEDDGGGGGSVSASGGGGGLSRRQNIVPYSVRRIVEIQPLDRYWLQANYKVRITTTRPNRYSGRGKKSTGNTDYSTTGKGGGRSARYPDSPDAEESSTSNKRRGRRAGQKYSKAGKDPDYDPAVDEGWRVGIPCSSSRRQSRQNGRSYGRSNRGSYYDSEDDDEHNGGEEYEGNRRGVAGQRHEVSIEEKWMSEDAVFPWEIRVFMNTLLPPKSAYPPVGNDNSSESNTNDKDKYIISARLTSLPLMPSQEDSNMRMVMNTSTSAAKSTLMINTTTAPTAASGSGASALMSLDHPMLSPGSYVEKDGFLYDGQSKSYMFNNNTTSRRSALASALQSGRTPGSSRSRHDDHSGGGGGSQQVRQLSPNTLEAKARARSIAATNAARASVAARRARFERALLEQRVRVLKTEYTTRKRLIFNWAKSLADIAVNEIKGNQLGGGNKSEQPAVEVPVRVEQSSTTTTTPATKTATTQPVNEKSTRRKARPPVAGSGSNRTKSSNKLLEKAKKKPGRPKKITNNNNKNNKNKTAASISKKSKRKLASPSSLSSSYGGGDDDEMKTQNSDEDDNDLTDSIDPSVDEQEEQENQPEWKPSTTSTGAMAMITKEEDEERPSPSKLPLVHSRPPRKSALNHEFIKISKHKTTSPALKLIQSELVKSPIKNFNTPAMTTPTPTTKTATSTTTTTPPASKKSLTMKLSLKGRVSTSSSASNSTSACSTPSTSPGLGDYEDNYRIKSKMKNQKLTIKIKKESSTPTKVKKSKHTKSISDAIDNNNNNGSTTVKSPRPSSIGSGGGGGSSRGRGGGRGGRGGGASTTATTGGSSRKGRPKISAKLEQEDKQHQGHDEQRQPQQEQKSEPVVSFPPQSKSESPVNTTPTTTTTNTTGLYCLCKTPYDQSREYIGCDLCRDWFHFECVGLDPKDAHKLGDSWHCPDCKQAELKANEMLYCVCRTSYQPTRVYIACDGCDEWYHPECVGLTPEEAVNHEDTYLCPTCRESTAAAGGTTTTTTKSSNSSRGRTSKSKAASNHYDDNSNNNGNTLEDTSAIHPVTGAKTIYATHLNTDSIQRLIHLVDEIKKHKMSWPFVTTPDPIKFPIVNTLNSAFNLPNVIINLKTGVYKTLGDFSFDMNRLFTNSRLIYPKDTSEFNCTEIIEALFVQKMRQFKETL</sequence>
<dbReference type="SUPFAM" id="SSF57903">
    <property type="entry name" value="FYVE/PHD zinc finger"/>
    <property type="match status" value="2"/>
</dbReference>
<dbReference type="InterPro" id="IPR019787">
    <property type="entry name" value="Znf_PHD-finger"/>
</dbReference>
<dbReference type="PROSITE" id="PS50016">
    <property type="entry name" value="ZF_PHD_2"/>
    <property type="match status" value="2"/>
</dbReference>
<evidence type="ECO:0000313" key="10">
    <source>
        <dbReference type="WBParaSite" id="TREG1_110620.1"/>
    </source>
</evidence>
<evidence type="ECO:0000256" key="6">
    <source>
        <dbReference type="SAM" id="Coils"/>
    </source>
</evidence>
<feature type="compositionally biased region" description="Low complexity" evidence="7">
    <location>
        <begin position="90"/>
        <end position="112"/>
    </location>
</feature>
<dbReference type="InterPro" id="IPR036427">
    <property type="entry name" value="Bromodomain-like_sf"/>
</dbReference>
<feature type="compositionally biased region" description="Polar residues" evidence="7">
    <location>
        <begin position="1713"/>
        <end position="1723"/>
    </location>
</feature>
<feature type="compositionally biased region" description="Acidic residues" evidence="7">
    <location>
        <begin position="343"/>
        <end position="369"/>
    </location>
</feature>
<feature type="compositionally biased region" description="Basic residues" evidence="7">
    <location>
        <begin position="1728"/>
        <end position="1737"/>
    </location>
</feature>
<name>A0AA85IWT9_TRIRE</name>
<dbReference type="Gene3D" id="3.30.40.10">
    <property type="entry name" value="Zinc/RING finger domain, C3HC4 (zinc finger)"/>
    <property type="match status" value="2"/>
</dbReference>
<reference evidence="9" key="1">
    <citation type="submission" date="2022-06" db="EMBL/GenBank/DDBJ databases">
        <authorList>
            <person name="Berger JAMES D."/>
            <person name="Berger JAMES D."/>
        </authorList>
    </citation>
    <scope>NUCLEOTIDE SEQUENCE [LARGE SCALE GENOMIC DNA]</scope>
</reference>
<keyword evidence="2 5" id="KW-0863">Zinc-finger</keyword>
<feature type="region of interest" description="Disordered" evidence="7">
    <location>
        <begin position="75"/>
        <end position="329"/>
    </location>
</feature>
<feature type="region of interest" description="Disordered" evidence="7">
    <location>
        <begin position="1279"/>
        <end position="1403"/>
    </location>
</feature>
<feature type="compositionally biased region" description="Low complexity" evidence="7">
    <location>
        <begin position="2218"/>
        <end position="2257"/>
    </location>
</feature>
<feature type="compositionally biased region" description="Low complexity" evidence="7">
    <location>
        <begin position="1886"/>
        <end position="1944"/>
    </location>
</feature>
<accession>A0AA85IWT9</accession>
<evidence type="ECO:0000313" key="9">
    <source>
        <dbReference type="Proteomes" id="UP000050795"/>
    </source>
</evidence>
<feature type="compositionally biased region" description="Gly residues" evidence="7">
    <location>
        <begin position="1229"/>
        <end position="1243"/>
    </location>
</feature>
<feature type="compositionally biased region" description="Low complexity" evidence="7">
    <location>
        <begin position="737"/>
        <end position="791"/>
    </location>
</feature>
<feature type="compositionally biased region" description="Gly residues" evidence="7">
    <location>
        <begin position="2011"/>
        <end position="2033"/>
    </location>
</feature>
<feature type="region of interest" description="Disordered" evidence="7">
    <location>
        <begin position="2218"/>
        <end position="2263"/>
    </location>
</feature>
<organism evidence="9 10">
    <name type="scientific">Trichobilharzia regenti</name>
    <name type="common">Nasal bird schistosome</name>
    <dbReference type="NCBI Taxonomy" id="157069"/>
    <lineage>
        <taxon>Eukaryota</taxon>
        <taxon>Metazoa</taxon>
        <taxon>Spiralia</taxon>
        <taxon>Lophotrochozoa</taxon>
        <taxon>Platyhelminthes</taxon>
        <taxon>Trematoda</taxon>
        <taxon>Digenea</taxon>
        <taxon>Strigeidida</taxon>
        <taxon>Schistosomatoidea</taxon>
        <taxon>Schistosomatidae</taxon>
        <taxon>Trichobilharzia</taxon>
    </lineage>
</organism>
<dbReference type="Pfam" id="PF00439">
    <property type="entry name" value="Bromodomain"/>
    <property type="match status" value="1"/>
</dbReference>
<keyword evidence="6" id="KW-0175">Coiled coil</keyword>
<feature type="region of interest" description="Disordered" evidence="7">
    <location>
        <begin position="1551"/>
        <end position="1586"/>
    </location>
</feature>
<proteinExistence type="predicted"/>
<dbReference type="InterPro" id="IPR001487">
    <property type="entry name" value="Bromodomain"/>
</dbReference>
<feature type="compositionally biased region" description="Acidic residues" evidence="7">
    <location>
        <begin position="1775"/>
        <end position="1808"/>
    </location>
</feature>
<evidence type="ECO:0000256" key="1">
    <source>
        <dbReference type="ARBA" id="ARBA00022723"/>
    </source>
</evidence>
<dbReference type="WBParaSite" id="TREG1_110620.1">
    <property type="protein sequence ID" value="TREG1_110620.1"/>
    <property type="gene ID" value="TREG1_110620"/>
</dbReference>
<dbReference type="PANTHER" id="PTHR45975">
    <property type="entry name" value="NUCLEOSOME-REMODELING FACTOR SUBUNIT BPTF"/>
    <property type="match status" value="1"/>
</dbReference>
<feature type="region of interest" description="Disordered" evidence="7">
    <location>
        <begin position="1216"/>
        <end position="1246"/>
    </location>
</feature>
<feature type="compositionally biased region" description="Low complexity" evidence="7">
    <location>
        <begin position="1738"/>
        <end position="1755"/>
    </location>
</feature>
<feature type="region of interest" description="Disordered" evidence="7">
    <location>
        <begin position="1883"/>
        <end position="1951"/>
    </location>
</feature>
<feature type="compositionally biased region" description="Polar residues" evidence="7">
    <location>
        <begin position="75"/>
        <end position="89"/>
    </location>
</feature>
<feature type="region of interest" description="Disordered" evidence="7">
    <location>
        <begin position="343"/>
        <end position="376"/>
    </location>
</feature>
<evidence type="ECO:0000256" key="4">
    <source>
        <dbReference type="ARBA" id="ARBA00023117"/>
    </source>
</evidence>
<dbReference type="Proteomes" id="UP000050795">
    <property type="component" value="Unassembled WGS sequence"/>
</dbReference>
<dbReference type="Gene3D" id="1.20.920.10">
    <property type="entry name" value="Bromodomain-like"/>
    <property type="match status" value="1"/>
</dbReference>
<dbReference type="Pfam" id="PF00628">
    <property type="entry name" value="PHD"/>
    <property type="match status" value="2"/>
</dbReference>
<dbReference type="PANTHER" id="PTHR45975:SF2">
    <property type="entry name" value="NUCLEOSOME-REMODELING FACTOR SUBUNIT BPTF"/>
    <property type="match status" value="1"/>
</dbReference>
<keyword evidence="1" id="KW-0479">Metal-binding</keyword>
<feature type="compositionally biased region" description="Basic and acidic residues" evidence="7">
    <location>
        <begin position="142"/>
        <end position="152"/>
    </location>
</feature>
<dbReference type="CDD" id="cd15560">
    <property type="entry name" value="PHD2_3_BPTF"/>
    <property type="match status" value="2"/>
</dbReference>
<dbReference type="InterPro" id="IPR013083">
    <property type="entry name" value="Znf_RING/FYVE/PHD"/>
</dbReference>
<dbReference type="InterPro" id="IPR011011">
    <property type="entry name" value="Znf_FYVE_PHD"/>
</dbReference>
<feature type="compositionally biased region" description="Polar residues" evidence="7">
    <location>
        <begin position="2083"/>
        <end position="2092"/>
    </location>
</feature>
<feature type="compositionally biased region" description="Polar residues" evidence="7">
    <location>
        <begin position="1291"/>
        <end position="1300"/>
    </location>
</feature>
<evidence type="ECO:0000259" key="8">
    <source>
        <dbReference type="PROSITE" id="PS50016"/>
    </source>
</evidence>
<reference evidence="10" key="2">
    <citation type="submission" date="2023-11" db="UniProtKB">
        <authorList>
            <consortium name="WormBaseParasite"/>
        </authorList>
    </citation>
    <scope>IDENTIFICATION</scope>
</reference>
<feature type="compositionally biased region" description="Low complexity" evidence="7">
    <location>
        <begin position="1358"/>
        <end position="1380"/>
    </location>
</feature>
<feature type="domain" description="PHD-type" evidence="8">
    <location>
        <begin position="2105"/>
        <end position="2157"/>
    </location>
</feature>
<feature type="region of interest" description="Disordered" evidence="7">
    <location>
        <begin position="846"/>
        <end position="871"/>
    </location>
</feature>
<feature type="compositionally biased region" description="Polar residues" evidence="7">
    <location>
        <begin position="796"/>
        <end position="819"/>
    </location>
</feature>
<dbReference type="GO" id="GO:0008270">
    <property type="term" value="F:zinc ion binding"/>
    <property type="evidence" value="ECO:0007669"/>
    <property type="project" value="UniProtKB-KW"/>
</dbReference>
<protein>
    <recommendedName>
        <fullName evidence="8">PHD-type domain-containing protein</fullName>
    </recommendedName>
</protein>